<feature type="compositionally biased region" description="Polar residues" evidence="3">
    <location>
        <begin position="800"/>
        <end position="818"/>
    </location>
</feature>
<protein>
    <submittedName>
        <fullName evidence="6">Transposon Ty1-NL2 Gag-Pol polyprotein</fullName>
    </submittedName>
</protein>
<dbReference type="InterPro" id="IPR001584">
    <property type="entry name" value="Integrase_cat-core"/>
</dbReference>
<feature type="region of interest" description="Disordered" evidence="3">
    <location>
        <begin position="1935"/>
        <end position="2027"/>
    </location>
</feature>
<feature type="compositionally biased region" description="Basic and acidic residues" evidence="3">
    <location>
        <begin position="176"/>
        <end position="187"/>
    </location>
</feature>
<dbReference type="Gene3D" id="3.30.420.10">
    <property type="entry name" value="Ribonuclease H-like superfamily/Ribonuclease H"/>
    <property type="match status" value="1"/>
</dbReference>
<keyword evidence="1" id="KW-0479">Metal-binding</keyword>
<dbReference type="InterPro" id="IPR001878">
    <property type="entry name" value="Znf_CCHC"/>
</dbReference>
<dbReference type="PROSITE" id="PS50158">
    <property type="entry name" value="ZF_CCHC"/>
    <property type="match status" value="1"/>
</dbReference>
<feature type="compositionally biased region" description="Basic and acidic residues" evidence="3">
    <location>
        <begin position="158"/>
        <end position="168"/>
    </location>
</feature>
<evidence type="ECO:0000259" key="5">
    <source>
        <dbReference type="PROSITE" id="PS50994"/>
    </source>
</evidence>
<dbReference type="InterPro" id="IPR036397">
    <property type="entry name" value="RNaseH_sf"/>
</dbReference>
<evidence type="ECO:0000256" key="1">
    <source>
        <dbReference type="PROSITE-ProRule" id="PRU00047"/>
    </source>
</evidence>
<gene>
    <name evidence="6" type="primary">TY1B-NL2</name>
    <name evidence="6" type="ORF">AK812_SmicGene1486</name>
</gene>
<dbReference type="GO" id="GO:0015074">
    <property type="term" value="P:DNA integration"/>
    <property type="evidence" value="ECO:0007669"/>
    <property type="project" value="InterPro"/>
</dbReference>
<feature type="region of interest" description="Disordered" evidence="3">
    <location>
        <begin position="158"/>
        <end position="269"/>
    </location>
</feature>
<evidence type="ECO:0000256" key="2">
    <source>
        <dbReference type="SAM" id="Coils"/>
    </source>
</evidence>
<dbReference type="SUPFAM" id="SSF53098">
    <property type="entry name" value="Ribonuclease H-like"/>
    <property type="match status" value="1"/>
</dbReference>
<feature type="compositionally biased region" description="Low complexity" evidence="3">
    <location>
        <begin position="196"/>
        <end position="235"/>
    </location>
</feature>
<dbReference type="OrthoDB" id="464473at2759"/>
<keyword evidence="7" id="KW-1185">Reference proteome</keyword>
<keyword evidence="1" id="KW-0862">Zinc</keyword>
<proteinExistence type="predicted"/>
<keyword evidence="2" id="KW-0175">Coiled coil</keyword>
<feature type="compositionally biased region" description="Acidic residues" evidence="3">
    <location>
        <begin position="1496"/>
        <end position="1505"/>
    </location>
</feature>
<keyword evidence="1" id="KW-0863">Zinc-finger</keyword>
<comment type="caution">
    <text evidence="6">The sequence shown here is derived from an EMBL/GenBank/DDBJ whole genome shotgun (WGS) entry which is preliminary data.</text>
</comment>
<evidence type="ECO:0000313" key="7">
    <source>
        <dbReference type="Proteomes" id="UP000186817"/>
    </source>
</evidence>
<evidence type="ECO:0000259" key="4">
    <source>
        <dbReference type="PROSITE" id="PS50158"/>
    </source>
</evidence>
<feature type="domain" description="Integrase catalytic" evidence="5">
    <location>
        <begin position="1589"/>
        <end position="1766"/>
    </location>
</feature>
<dbReference type="EMBL" id="LSRX01000016">
    <property type="protein sequence ID" value="OLQ14392.1"/>
    <property type="molecule type" value="Genomic_DNA"/>
</dbReference>
<organism evidence="6 7">
    <name type="scientific">Symbiodinium microadriaticum</name>
    <name type="common">Dinoflagellate</name>
    <name type="synonym">Zooxanthella microadriatica</name>
    <dbReference type="NCBI Taxonomy" id="2951"/>
    <lineage>
        <taxon>Eukaryota</taxon>
        <taxon>Sar</taxon>
        <taxon>Alveolata</taxon>
        <taxon>Dinophyceae</taxon>
        <taxon>Suessiales</taxon>
        <taxon>Symbiodiniaceae</taxon>
        <taxon>Symbiodinium</taxon>
    </lineage>
</organism>
<dbReference type="InterPro" id="IPR012337">
    <property type="entry name" value="RNaseH-like_sf"/>
</dbReference>
<dbReference type="Proteomes" id="UP000186817">
    <property type="component" value="Unassembled WGS sequence"/>
</dbReference>
<dbReference type="PROSITE" id="PS50994">
    <property type="entry name" value="INTEGRASE"/>
    <property type="match status" value="1"/>
</dbReference>
<feature type="region of interest" description="Disordered" evidence="3">
    <location>
        <begin position="1496"/>
        <end position="1520"/>
    </location>
</feature>
<feature type="domain" description="CCHC-type" evidence="4">
    <location>
        <begin position="463"/>
        <end position="477"/>
    </location>
</feature>
<feature type="region of interest" description="Disordered" evidence="3">
    <location>
        <begin position="795"/>
        <end position="844"/>
    </location>
</feature>
<name>A0A1Q9F422_SYMMI</name>
<dbReference type="GO" id="GO:0003676">
    <property type="term" value="F:nucleic acid binding"/>
    <property type="evidence" value="ECO:0007669"/>
    <property type="project" value="InterPro"/>
</dbReference>
<accession>A0A1Q9F422</accession>
<sequence length="2717" mass="305278">MPLPGDSGGSAGAIPTWDGHPKGWRRYQREVAWLVQGTKHNQRRYLATRLIGRLSGAARLLAMSWPQQEFDEEQGVLTYMRKLAGSPLVRRSLPNAAAIMAQYFGFKRHPGEQITTFLVRETLGFEEFQEALLRLKDEKHGLTATRQFFGLEGLLTKPDEDTRDREADSSWWRRGWGRDDDNGWPHDDDADDPQDAGEQAAAMSAAEAQATQVPGERTPGSVRGPPGTPGSRGPPETLGGEGDTPQRMDRGTGPGSQSGRSPTTPVPETLTDNFILDVLRGWRLLQAASLTLEERRDVLSSTGNRLDFESVSQALQIMWDEQLAGVRKASHPNSGYGPQVFSLEAGDWGRSSDHGWSGEDEASDYYYHEHEDGWHGYDALFSDSGWWDDELYPVEEMDNELTNEEAEDEKIREAMQAEKAAEALATEASLTWKKAQKATADMRRDRGFGAVRKGMSKGKGPACYKCGRSGQFARDCPLGASKGSYMIEDDWSWYQGGLDSFAFLKGKNKGKGKGKNHFGTFKGYPKGKGPQGSRFSFPGVNAYGLEMLGTQSGQLDDAPTRGRTLPPGTGLLDCGATASAGPEASVQRLITAVLEKDKSAIVSIDQARRPYFRYGSGSWGRALYHVVIKSNVSGRLKAFEVYALPNPPEYFEKWFSEDMLVPILVGMSHIGRSGAGMIVDFSDGYFVNAKDPNLLDKPQYLSRNDKGHFVLDVVDYLTAGQNRAEGSCQLHVACAHGERDLPSTEQDVPLKLMYPLELCGMSSESSVAKASVHQRRALMQQLVDRRHQLNDPEHFGSRMVASTPTSPHVNNSFAQHNGSQEEHRSSPASGRESGNTARPKRCSFNEDDLAMLRLRYVPRQGSPGSDTKCENEVTVRRAMKALHEDLGNQLPTYELVKVAIEVEYARNRYEQLLRVKGYKAKSLGATEHEIHTPVDKVQPWTTEVTDPELMSKPNAVEMDDGVCQALLTMASIMVTKDRKNASNLLVGDCQKVVWEIGGTVESTLATACEKAGLPTQRIGHFNEYDLYKQATYPKLQEMFRVQQPRILWFSPRGFCWSPEENLHDGSWEGHQRGNERQHKERTMLYRMSKFLLWCLEVSPGTHIYWEWPPDSLGWKDRSARQLEESIKALGKEWLRCRLDGCRYGLELPTTGSERQFLQEKWLVKTTCPVFHSLFKTKVCVQPHQHAPANHIARNARVEYPLRMVEAFTRCWNDLLYPPDLSKRLHRKLDVNTSEMTFAAALLPEAPPKWRDLEAWTKELRERQDFKFATLEQVALELQRAGVLKAAAHQRWKSSTTSSVLLGGYSHGGFSGVSKWSSKLPQTVLYLNMYLQHYLPGVPWTSLALTINGFAVPHRDQHNLGGTPNVLHCVGKFVGGGLWLEGYPEKNTEHALCRRKLRDGSFRLGHICETKNKFVVFSPKQLHATQEWHGCRVGISAYTTRTVSTMEPTDLKLLDSLGFPFRESYDMQTLEKSVHVTDEKDQINAVEALDLLPVEEGDEFHDEPPEDPSQVEAPPLSETAVPTDRELKAWRRRVRHFHVAAGHPSNRNLARMLKDAGKPRWQVQEALDYECPECTSLKPGGSSSKQVPPISTRPAPTAWTQVVADVGEWTSVPHKCKLKFVLFVDAATHFRVAEPLTRMPISEMRQETAAQLIEVFSRRWLSDKPKPQVFIPDNGTSFVARSFQDFCSSVNIWMAPPISEESWAHGLAESCIQDVKEVMSKLQLSDPTLQPETCLFLATGALNQTEYVRGYSSYQWVYGKNFSFSDEDEVTLAQLKDDSPNAEFSKLVAKRQEAEETARSTRASRVLSRLKNSISRQPLRTFQVADLVKVWRRMVPQELHKGKRGGFKKAGRPSWIGPGRVVLHELLPHQDGDEAARHIAWVVLGGRLFRCSPHSVRPVTEMERAWHYATSGEEPHKWQTLRDIIPTREYEDLAEELPPGECDGDLDPDLPEEPSQETWAPVRRLRGKQTKVDPYARQVATEEDVNDYQAPADNPQPEGLTETTGTSEPRGLHDLPRERPNPVEEPDAKRYRESLLDNEEALFAQLHETEEEIFHINVDLSFDSNREKKRFLHSPAAFLVAKMRDSEVRLEKLRPEERALFTRAKTKEVTSFLQQEAVRKSKDLEEERYGRESGRLMKCRWVLTWKPIPEEEREEALQDAKNVSTTTTTKDGKKKAKARIVLLGYQHPDLLKAGFSSSAPVQSLLTRCMSYQLAMQNGWELEGLDLSTAFLQTGKKEEMEIWTTGVPELRAALDIDDGGIMRVLKDFYGSTTAPRGLWQELGKSFESVGGQRLISDPCLWIWTEPVKNPKNAYDTHRTIGLMGGHVDDFHRSGDLESPTWCHVRDQIDRLYKWGSAKRNNYRHAGTDLEMKTASNGERYLEVHQDAYVETLQDLALARDKSRSEESELTKPEISQCRGALGGVQWLAVQTQPQLCARCNLLVSDLASAPTIKVAKEIQELISEVRAQPTRLQFRRLPGVKHWQDVRVITLGDQAHNNRARGGSTGGIITFLGGPNHDAGEPGPLVMLSWKSWKLQRVAIGTTDAEVQAMVESEDANYRARFLWGELNGAQINRHEDYLQQADDLVSNIPGIVGTDSKGGYDAITREEGANLGLSNARAAIQGHQLKQSIARAGCKLIWLSGEWNISDALTKKSQDCRRAFEQFLKTRVWMLRFDPNFVVSAKKANRQGQSAVAQMRAAGAGSWIKKGFCTGAKAISDA</sequence>
<evidence type="ECO:0000256" key="3">
    <source>
        <dbReference type="SAM" id="MobiDB-lite"/>
    </source>
</evidence>
<evidence type="ECO:0000313" key="6">
    <source>
        <dbReference type="EMBL" id="OLQ14392.1"/>
    </source>
</evidence>
<dbReference type="GO" id="GO:0008270">
    <property type="term" value="F:zinc ion binding"/>
    <property type="evidence" value="ECO:0007669"/>
    <property type="project" value="UniProtKB-KW"/>
</dbReference>
<feature type="coiled-coil region" evidence="2">
    <location>
        <begin position="394"/>
        <end position="423"/>
    </location>
</feature>
<reference evidence="6 7" key="1">
    <citation type="submission" date="2016-02" db="EMBL/GenBank/DDBJ databases">
        <title>Genome analysis of coral dinoflagellate symbionts highlights evolutionary adaptations to a symbiotic lifestyle.</title>
        <authorList>
            <person name="Aranda M."/>
            <person name="Li Y."/>
            <person name="Liew Y.J."/>
            <person name="Baumgarten S."/>
            <person name="Simakov O."/>
            <person name="Wilson M."/>
            <person name="Piel J."/>
            <person name="Ashoor H."/>
            <person name="Bougouffa S."/>
            <person name="Bajic V.B."/>
            <person name="Ryu T."/>
            <person name="Ravasi T."/>
            <person name="Bayer T."/>
            <person name="Micklem G."/>
            <person name="Kim H."/>
            <person name="Bhak J."/>
            <person name="Lajeunesse T.C."/>
            <person name="Voolstra C.R."/>
        </authorList>
    </citation>
    <scope>NUCLEOTIDE SEQUENCE [LARGE SCALE GENOMIC DNA]</scope>
    <source>
        <strain evidence="6 7">CCMP2467</strain>
    </source>
</reference>
<feature type="compositionally biased region" description="Basic and acidic residues" evidence="3">
    <location>
        <begin position="2009"/>
        <end position="2027"/>
    </location>
</feature>
<feature type="compositionally biased region" description="Polar residues" evidence="3">
    <location>
        <begin position="826"/>
        <end position="836"/>
    </location>
</feature>
<feature type="compositionally biased region" description="Acidic residues" evidence="3">
    <location>
        <begin position="1941"/>
        <end position="1954"/>
    </location>
</feature>